<evidence type="ECO:0000256" key="7">
    <source>
        <dbReference type="NCBIfam" id="TIGR01696"/>
    </source>
</evidence>
<evidence type="ECO:0000256" key="2">
    <source>
        <dbReference type="ARBA" id="ARBA00022490"/>
    </source>
</evidence>
<dbReference type="AlphaFoldDB" id="A0A4Q0I6S6"/>
<feature type="binding site" evidence="6">
    <location>
        <position position="282"/>
    </location>
    <ligand>
        <name>Mn(2+)</name>
        <dbReference type="ChEBI" id="CHEBI:29035"/>
        <label>2</label>
    </ligand>
</feature>
<dbReference type="OrthoDB" id="9769930at2"/>
<dbReference type="EMBL" id="RLII01000002">
    <property type="protein sequence ID" value="RXE60096.1"/>
    <property type="molecule type" value="Genomic_DNA"/>
</dbReference>
<evidence type="ECO:0000259" key="8">
    <source>
        <dbReference type="Pfam" id="PF01676"/>
    </source>
</evidence>
<feature type="binding site" evidence="6">
    <location>
        <position position="287"/>
    </location>
    <ligand>
        <name>Mn(2+)</name>
        <dbReference type="ChEBI" id="CHEBI:29035"/>
        <label>2</label>
    </ligand>
</feature>
<dbReference type="RefSeq" id="WP_128705688.1">
    <property type="nucleotide sequence ID" value="NZ_RLII01000002.1"/>
</dbReference>
<comment type="caution">
    <text evidence="9">The sequence shown here is derived from an EMBL/GenBank/DDBJ whole genome shotgun (WGS) entry which is preliminary data.</text>
</comment>
<evidence type="ECO:0000256" key="6">
    <source>
        <dbReference type="HAMAP-Rule" id="MF_00740"/>
    </source>
</evidence>
<dbReference type="SUPFAM" id="SSF53649">
    <property type="entry name" value="Alkaline phosphatase-like"/>
    <property type="match status" value="1"/>
</dbReference>
<dbReference type="Pfam" id="PF01676">
    <property type="entry name" value="Metalloenzyme"/>
    <property type="match status" value="1"/>
</dbReference>
<keyword evidence="3 6" id="KW-0479">Metal-binding</keyword>
<dbReference type="InterPro" id="IPR017850">
    <property type="entry name" value="Alkaline_phosphatase_core_sf"/>
</dbReference>
<dbReference type="Proteomes" id="UP000289166">
    <property type="component" value="Unassembled WGS sequence"/>
</dbReference>
<dbReference type="GO" id="GO:0043094">
    <property type="term" value="P:metabolic compound salvage"/>
    <property type="evidence" value="ECO:0007669"/>
    <property type="project" value="UniProtKB-UniRule"/>
</dbReference>
<keyword evidence="2 6" id="KW-0963">Cytoplasm</keyword>
<reference evidence="10" key="1">
    <citation type="submission" date="2018-11" db="EMBL/GenBank/DDBJ databases">
        <title>Genome sequencing of a novel mesophilic and cellulolytic organism within the genus Hungateiclostridium.</title>
        <authorList>
            <person name="Rettenmaier R."/>
            <person name="Liebl W."/>
            <person name="Zverlov V."/>
        </authorList>
    </citation>
    <scope>NUCLEOTIDE SEQUENCE [LARGE SCALE GENOMIC DNA]</scope>
    <source>
        <strain evidence="10">N2K1</strain>
    </source>
</reference>
<comment type="subcellular location">
    <subcellularLocation>
        <location evidence="6">Cytoplasm</location>
    </subcellularLocation>
</comment>
<proteinExistence type="inferred from homology"/>
<dbReference type="CDD" id="cd16009">
    <property type="entry name" value="PPM"/>
    <property type="match status" value="1"/>
</dbReference>
<protein>
    <recommendedName>
        <fullName evidence="6 7">Phosphopentomutase</fullName>
        <ecNumber evidence="6 7">5.4.2.7</ecNumber>
    </recommendedName>
    <alternativeName>
        <fullName evidence="6">Phosphodeoxyribomutase</fullName>
    </alternativeName>
</protein>
<dbReference type="GO" id="GO:0009117">
    <property type="term" value="P:nucleotide metabolic process"/>
    <property type="evidence" value="ECO:0007669"/>
    <property type="project" value="UniProtKB-UniRule"/>
</dbReference>
<comment type="similarity">
    <text evidence="1 6">Belongs to the phosphopentomutase family.</text>
</comment>
<dbReference type="Gene3D" id="3.40.720.10">
    <property type="entry name" value="Alkaline Phosphatase, subunit A"/>
    <property type="match status" value="1"/>
</dbReference>
<feature type="domain" description="Metalloenzyme" evidence="8">
    <location>
        <begin position="2"/>
        <end position="375"/>
    </location>
</feature>
<gene>
    <name evidence="6" type="primary">deoB</name>
    <name evidence="9" type="ORF">EFD62_02345</name>
</gene>
<dbReference type="InterPro" id="IPR010045">
    <property type="entry name" value="DeoB"/>
</dbReference>
<dbReference type="PIRSF" id="PIRSF001491">
    <property type="entry name" value="Ppentomutase"/>
    <property type="match status" value="1"/>
</dbReference>
<dbReference type="PANTHER" id="PTHR21110">
    <property type="entry name" value="PHOSPHOPENTOMUTASE"/>
    <property type="match status" value="1"/>
</dbReference>
<feature type="binding site" evidence="6">
    <location>
        <position position="323"/>
    </location>
    <ligand>
        <name>Mn(2+)</name>
        <dbReference type="ChEBI" id="CHEBI:29035"/>
        <label>1</label>
    </ligand>
</feature>
<dbReference type="NCBIfam" id="NF003766">
    <property type="entry name" value="PRK05362.1"/>
    <property type="match status" value="1"/>
</dbReference>
<comment type="catalytic activity">
    <reaction evidence="6">
        <text>alpha-D-ribose 1-phosphate = D-ribose 5-phosphate</text>
        <dbReference type="Rhea" id="RHEA:18793"/>
        <dbReference type="ChEBI" id="CHEBI:57720"/>
        <dbReference type="ChEBI" id="CHEBI:78346"/>
        <dbReference type="EC" id="5.4.2.7"/>
    </reaction>
</comment>
<organism evidence="9 10">
    <name type="scientific">Acetivibrio mesophilus</name>
    <dbReference type="NCBI Taxonomy" id="2487273"/>
    <lineage>
        <taxon>Bacteria</taxon>
        <taxon>Bacillati</taxon>
        <taxon>Bacillota</taxon>
        <taxon>Clostridia</taxon>
        <taxon>Eubacteriales</taxon>
        <taxon>Oscillospiraceae</taxon>
        <taxon>Acetivibrio</taxon>
    </lineage>
</organism>
<feature type="binding site" evidence="6">
    <location>
        <position position="10"/>
    </location>
    <ligand>
        <name>Mn(2+)</name>
        <dbReference type="ChEBI" id="CHEBI:29035"/>
        <label>1</label>
    </ligand>
</feature>
<keyword evidence="4 6" id="KW-0464">Manganese</keyword>
<dbReference type="EC" id="5.4.2.7" evidence="6 7"/>
<evidence type="ECO:0000256" key="4">
    <source>
        <dbReference type="ARBA" id="ARBA00023211"/>
    </source>
</evidence>
<keyword evidence="5 6" id="KW-0413">Isomerase</keyword>
<dbReference type="GO" id="GO:0000287">
    <property type="term" value="F:magnesium ion binding"/>
    <property type="evidence" value="ECO:0007669"/>
    <property type="project" value="UniProtKB-UniRule"/>
</dbReference>
<name>A0A4Q0I6S6_9FIRM</name>
<dbReference type="InterPro" id="IPR006124">
    <property type="entry name" value="Metalloenzyme"/>
</dbReference>
<comment type="pathway">
    <text evidence="6">Carbohydrate degradation; 2-deoxy-D-ribose 1-phosphate degradation; D-glyceraldehyde 3-phosphate and acetaldehyde from 2-deoxy-alpha-D-ribose 1-phosphate: step 1/2.</text>
</comment>
<evidence type="ECO:0000256" key="1">
    <source>
        <dbReference type="ARBA" id="ARBA00010373"/>
    </source>
</evidence>
<comment type="function">
    <text evidence="6">Isomerase that catalyzes the conversion of deoxy-ribose 1-phosphate (dRib-1-P) and ribose 1-phosphate (Rib-1-P) to deoxy-ribose 5-phosphate (dRib-5-P) and ribose 5-phosphate (Rib-5-P), respectively.</text>
</comment>
<evidence type="ECO:0000313" key="10">
    <source>
        <dbReference type="Proteomes" id="UP000289166"/>
    </source>
</evidence>
<comment type="cofactor">
    <cofactor evidence="6">
        <name>Mn(2+)</name>
        <dbReference type="ChEBI" id="CHEBI:29035"/>
    </cofactor>
    <text evidence="6">Binds 2 manganese ions.</text>
</comment>
<sequence length="388" mass="42602">MKRAIIIVLDSVGMGELPDAGKYGDIGSNTLGNIAKNVPGFCLPNLESLGLGNIDGIIGYKPSKNPVGCYGRMAEKSAGKDTTTGHWEIAGLILDKPFPVYPKGFPEDVMKKFEESIGTKTLGNVAASGTEIIKLLGDEHVKTGYPIVYTSADSVFQIAAHEDVIPIEALYEMCQTARKILAGEHAVGRVIARPFVGESGSYKRTDRRKDFSLDPIGKTLLDYAVESGYRVKAVGKIEDIFNKNGITDSVHIHNNMDGVDRTLEYMRDDFEGILFTNLVDFDMLYGHRNNIEGYANALKEFDQRVPEILGQLSEDDLLIITADHGCDPFTDSTDHSREYVPLLVYGKKFKSNVNLGTRSTFSDVSKTIAHYLGINNSLMGESFLNSIL</sequence>
<dbReference type="FunFam" id="3.30.70.1250:FF:000001">
    <property type="entry name" value="Phosphopentomutase"/>
    <property type="match status" value="1"/>
</dbReference>
<feature type="binding site" evidence="6">
    <location>
        <position position="335"/>
    </location>
    <ligand>
        <name>Mn(2+)</name>
        <dbReference type="ChEBI" id="CHEBI:29035"/>
        <label>2</label>
    </ligand>
</feature>
<evidence type="ECO:0000256" key="3">
    <source>
        <dbReference type="ARBA" id="ARBA00022723"/>
    </source>
</evidence>
<dbReference type="GO" id="GO:0005829">
    <property type="term" value="C:cytosol"/>
    <property type="evidence" value="ECO:0007669"/>
    <property type="project" value="TreeGrafter"/>
</dbReference>
<dbReference type="HAMAP" id="MF_00740">
    <property type="entry name" value="Phosphopentomut"/>
    <property type="match status" value="1"/>
</dbReference>
<dbReference type="GO" id="GO:0006018">
    <property type="term" value="P:2-deoxyribose 1-phosphate catabolic process"/>
    <property type="evidence" value="ECO:0007669"/>
    <property type="project" value="UniProtKB-UniRule"/>
</dbReference>
<dbReference type="GO" id="GO:0030145">
    <property type="term" value="F:manganese ion binding"/>
    <property type="evidence" value="ECO:0007669"/>
    <property type="project" value="UniProtKB-UniRule"/>
</dbReference>
<evidence type="ECO:0000256" key="5">
    <source>
        <dbReference type="ARBA" id="ARBA00023235"/>
    </source>
</evidence>
<evidence type="ECO:0000313" key="9">
    <source>
        <dbReference type="EMBL" id="RXE60096.1"/>
    </source>
</evidence>
<dbReference type="GO" id="GO:0008973">
    <property type="term" value="F:phosphopentomutase activity"/>
    <property type="evidence" value="ECO:0007669"/>
    <property type="project" value="UniProtKB-UniRule"/>
</dbReference>
<keyword evidence="10" id="KW-1185">Reference proteome</keyword>
<dbReference type="NCBIfam" id="TIGR01696">
    <property type="entry name" value="deoB"/>
    <property type="match status" value="1"/>
</dbReference>
<dbReference type="SUPFAM" id="SSF143856">
    <property type="entry name" value="DeoB insert domain-like"/>
    <property type="match status" value="1"/>
</dbReference>
<dbReference type="GO" id="GO:0006015">
    <property type="term" value="P:5-phosphoribose 1-diphosphate biosynthetic process"/>
    <property type="evidence" value="ECO:0007669"/>
    <property type="project" value="UniProtKB-UniPathway"/>
</dbReference>
<dbReference type="Gene3D" id="3.30.70.1250">
    <property type="entry name" value="Phosphopentomutase"/>
    <property type="match status" value="1"/>
</dbReference>
<accession>A0A4Q0I6S6</accession>
<dbReference type="InterPro" id="IPR024052">
    <property type="entry name" value="Phosphopentomutase_DeoB_cap_sf"/>
</dbReference>
<dbReference type="PANTHER" id="PTHR21110:SF0">
    <property type="entry name" value="PHOSPHOPENTOMUTASE"/>
    <property type="match status" value="1"/>
</dbReference>
<dbReference type="UniPathway" id="UPA00087">
    <property type="reaction ID" value="UER00173"/>
</dbReference>
<comment type="catalytic activity">
    <reaction evidence="6">
        <text>2-deoxy-alpha-D-ribose 1-phosphate = 2-deoxy-D-ribose 5-phosphate</text>
        <dbReference type="Rhea" id="RHEA:27658"/>
        <dbReference type="ChEBI" id="CHEBI:57259"/>
        <dbReference type="ChEBI" id="CHEBI:62877"/>
        <dbReference type="EC" id="5.4.2.7"/>
    </reaction>
</comment>
<feature type="binding site" evidence="6">
    <location>
        <position position="324"/>
    </location>
    <ligand>
        <name>Mn(2+)</name>
        <dbReference type="ChEBI" id="CHEBI:29035"/>
        <label>1</label>
    </ligand>
</feature>